<feature type="domain" description="Helicase ATP-binding" evidence="12">
    <location>
        <begin position="283"/>
        <end position="462"/>
    </location>
</feature>
<evidence type="ECO:0000256" key="9">
    <source>
        <dbReference type="ARBA" id="ARBA00023118"/>
    </source>
</evidence>
<evidence type="ECO:0000256" key="10">
    <source>
        <dbReference type="ARBA" id="ARBA00038437"/>
    </source>
</evidence>
<evidence type="ECO:0000256" key="11">
    <source>
        <dbReference type="SAM" id="Coils"/>
    </source>
</evidence>
<dbReference type="GO" id="GO:0004518">
    <property type="term" value="F:nuclease activity"/>
    <property type="evidence" value="ECO:0007669"/>
    <property type="project" value="UniProtKB-KW"/>
</dbReference>
<dbReference type="PANTHER" id="PTHR47959:SF16">
    <property type="entry name" value="CRISPR-ASSOCIATED NUCLEASE_HELICASE CAS3-RELATED"/>
    <property type="match status" value="1"/>
</dbReference>
<dbReference type="InterPro" id="IPR006474">
    <property type="entry name" value="Helicase_Cas3_CRISPR-ass_core"/>
</dbReference>
<keyword evidence="8" id="KW-0067">ATP-binding</keyword>
<dbReference type="NCBIfam" id="TIGR01596">
    <property type="entry name" value="cas3_HD"/>
    <property type="match status" value="1"/>
</dbReference>
<dbReference type="InterPro" id="IPR001650">
    <property type="entry name" value="Helicase_C-like"/>
</dbReference>
<dbReference type="GO" id="GO:0003676">
    <property type="term" value="F:nucleic acid binding"/>
    <property type="evidence" value="ECO:0007669"/>
    <property type="project" value="InterPro"/>
</dbReference>
<dbReference type="Pfam" id="PF18019">
    <property type="entry name" value="Cas3_HD"/>
    <property type="match status" value="1"/>
</dbReference>
<feature type="domain" description="Helicase C-terminal" evidence="13">
    <location>
        <begin position="487"/>
        <end position="650"/>
    </location>
</feature>
<keyword evidence="6" id="KW-0378">Hydrolase</keyword>
<dbReference type="InterPro" id="IPR011545">
    <property type="entry name" value="DEAD/DEAH_box_helicase_dom"/>
</dbReference>
<dbReference type="GO" id="GO:0005829">
    <property type="term" value="C:cytosol"/>
    <property type="evidence" value="ECO:0007669"/>
    <property type="project" value="TreeGrafter"/>
</dbReference>
<dbReference type="PANTHER" id="PTHR47959">
    <property type="entry name" value="ATP-DEPENDENT RNA HELICASE RHLE-RELATED"/>
    <property type="match status" value="1"/>
</dbReference>
<evidence type="ECO:0000256" key="7">
    <source>
        <dbReference type="ARBA" id="ARBA00022806"/>
    </source>
</evidence>
<dbReference type="GO" id="GO:0005524">
    <property type="term" value="F:ATP binding"/>
    <property type="evidence" value="ECO:0007669"/>
    <property type="project" value="UniProtKB-KW"/>
</dbReference>
<protein>
    <submittedName>
        <fullName evidence="15">Helicase Cas3</fullName>
    </submittedName>
</protein>
<dbReference type="GO" id="GO:0003724">
    <property type="term" value="F:RNA helicase activity"/>
    <property type="evidence" value="ECO:0007669"/>
    <property type="project" value="TreeGrafter"/>
</dbReference>
<dbReference type="SUPFAM" id="SSF52540">
    <property type="entry name" value="P-loop containing nucleoside triphosphate hydrolases"/>
    <property type="match status" value="1"/>
</dbReference>
<keyword evidence="3" id="KW-0540">Nuclease</keyword>
<dbReference type="Gene3D" id="3.40.50.300">
    <property type="entry name" value="P-loop containing nucleotide triphosphate hydrolases"/>
    <property type="match status" value="2"/>
</dbReference>
<keyword evidence="11" id="KW-0175">Coiled coil</keyword>
<keyword evidence="9" id="KW-0051">Antiviral defense</keyword>
<dbReference type="Proteomes" id="UP000095679">
    <property type="component" value="Unassembled WGS sequence"/>
</dbReference>
<evidence type="ECO:0000259" key="12">
    <source>
        <dbReference type="PROSITE" id="PS51192"/>
    </source>
</evidence>
<dbReference type="NCBIfam" id="TIGR01587">
    <property type="entry name" value="cas3_core"/>
    <property type="match status" value="1"/>
</dbReference>
<dbReference type="InterPro" id="IPR038257">
    <property type="entry name" value="CRISPR-assoc_Cas3_HD_sf"/>
</dbReference>
<dbReference type="SMART" id="SM00487">
    <property type="entry name" value="DEXDc"/>
    <property type="match status" value="1"/>
</dbReference>
<dbReference type="InterPro" id="IPR006483">
    <property type="entry name" value="CRISPR-assoc_Cas3_HD"/>
</dbReference>
<keyword evidence="4" id="KW-0479">Metal-binding</keyword>
<dbReference type="Gene3D" id="1.10.3210.30">
    <property type="match status" value="1"/>
</dbReference>
<dbReference type="GO" id="GO:0016787">
    <property type="term" value="F:hydrolase activity"/>
    <property type="evidence" value="ECO:0007669"/>
    <property type="project" value="UniProtKB-KW"/>
</dbReference>
<evidence type="ECO:0000259" key="14">
    <source>
        <dbReference type="PROSITE" id="PS51643"/>
    </source>
</evidence>
<dbReference type="InterPro" id="IPR027417">
    <property type="entry name" value="P-loop_NTPase"/>
</dbReference>
<dbReference type="RefSeq" id="WP_055299597.1">
    <property type="nucleotide sequence ID" value="NZ_BLYK01000089.1"/>
</dbReference>
<evidence type="ECO:0000256" key="6">
    <source>
        <dbReference type="ARBA" id="ARBA00022801"/>
    </source>
</evidence>
<dbReference type="AlphaFoldDB" id="A0A174J356"/>
<accession>A0A174J356</accession>
<dbReference type="PROSITE" id="PS51192">
    <property type="entry name" value="HELICASE_ATP_BIND_1"/>
    <property type="match status" value="1"/>
</dbReference>
<feature type="coiled-coil region" evidence="11">
    <location>
        <begin position="43"/>
        <end position="74"/>
    </location>
</feature>
<proteinExistence type="inferred from homology"/>
<sequence length="806" mass="94404">MELYAKSKAKQLSIKEVEALKETLESFLDSLEGILTPKEEQIIIQQIQKIQNQKEEKQKTLKEHEEDIVKCAEAFFRGYGKYFTEIEKILILQACRQHDWGKANLIFQSKVCRKVRDNLSEPEKKISQIPHGFLSAVSISYKEFQKLYEGLEKDDFKAFMTAIYYHHDRKDDFTQDDIKAYCQKYYLKYLSEYLKEERDKVYSSQMRKLLFRNNMSSIKLDVKPSLWNKYVLLKGMLNKFDYTVSAGYEFAEENSNLEEKRLVNNINKNMKEQKFALKPAQKFMQENVNKNLVVIAPTGSGKTEAALLWLNGEKGFYTLPLKVSANDIYRRIKDDYNYKDVELLHSDAMQKYLEESTNAADSIYQRYEKAKLLSNPLTICTVDQLFKFVYRALGTEIFAATLKYSKVILDEVQSYDPHIIATIITGLKQITEMGGRFAIITATFPPVLKYFMEKCGLIQGEQYEFRDFSKESDIIRHKVKIKSGEMNFDEILEKGRDKKVLVICNTVTKAQEVYEQIESQLEEEDLHLLHSRYVKKDRLQLEKMIKNFSENEEECGIWITTQIVEASLDIDFDVLYTEMCTVDSLLQRMGRCNRKGRYIPEEPNVIVYDNANGKGTVYYEDMYDRSLEKLYQYEDKIFTEELKTEYINAVYCTEEIKKTKYYEEIEYWLEHFSTIHPIEYTKEDVDKKFRNIHSITVLPDTLYEENQVLFEEGVNLLRTPNINKDIKNIITSKFSSLTLGLTYYRYKDNGLNGIDVTTIGSHGDDRKNNYPVTQIHRTSMKYDFDPDAGRGKGLILGEIDDEACIL</sequence>
<evidence type="ECO:0000256" key="8">
    <source>
        <dbReference type="ARBA" id="ARBA00022840"/>
    </source>
</evidence>
<name>A0A174J356_9FIRM</name>
<evidence type="ECO:0000256" key="2">
    <source>
        <dbReference type="ARBA" id="ARBA00009046"/>
    </source>
</evidence>
<comment type="similarity">
    <text evidence="10">Belongs to the DEAD box helicase family.</text>
</comment>
<evidence type="ECO:0000313" key="15">
    <source>
        <dbReference type="EMBL" id="CUO91499.1"/>
    </source>
</evidence>
<organism evidence="15 16">
    <name type="scientific">Anaerobutyricum hallii</name>
    <dbReference type="NCBI Taxonomy" id="39488"/>
    <lineage>
        <taxon>Bacteria</taxon>
        <taxon>Bacillati</taxon>
        <taxon>Bacillota</taxon>
        <taxon>Clostridia</taxon>
        <taxon>Lachnospirales</taxon>
        <taxon>Lachnospiraceae</taxon>
        <taxon>Anaerobutyricum</taxon>
    </lineage>
</organism>
<dbReference type="Pfam" id="PF00270">
    <property type="entry name" value="DEAD"/>
    <property type="match status" value="1"/>
</dbReference>
<dbReference type="Pfam" id="PF22590">
    <property type="entry name" value="Cas3-like_C_2"/>
    <property type="match status" value="1"/>
</dbReference>
<dbReference type="InterPro" id="IPR050079">
    <property type="entry name" value="DEAD_box_RNA_helicase"/>
</dbReference>
<evidence type="ECO:0000256" key="4">
    <source>
        <dbReference type="ARBA" id="ARBA00022723"/>
    </source>
</evidence>
<dbReference type="EMBL" id="CYZL01000030">
    <property type="protein sequence ID" value="CUO91499.1"/>
    <property type="molecule type" value="Genomic_DNA"/>
</dbReference>
<dbReference type="InterPro" id="IPR014001">
    <property type="entry name" value="Helicase_ATP-bd"/>
</dbReference>
<dbReference type="PROSITE" id="PS51194">
    <property type="entry name" value="HELICASE_CTER"/>
    <property type="match status" value="1"/>
</dbReference>
<reference evidence="15 16" key="1">
    <citation type="submission" date="2015-09" db="EMBL/GenBank/DDBJ databases">
        <authorList>
            <consortium name="Pathogen Informatics"/>
        </authorList>
    </citation>
    <scope>NUCLEOTIDE SEQUENCE [LARGE SCALE GENOMIC DNA]</scope>
    <source>
        <strain evidence="15 16">2789STDY5834835</strain>
    </source>
</reference>
<evidence type="ECO:0000259" key="13">
    <source>
        <dbReference type="PROSITE" id="PS51194"/>
    </source>
</evidence>
<evidence type="ECO:0000256" key="5">
    <source>
        <dbReference type="ARBA" id="ARBA00022741"/>
    </source>
</evidence>
<dbReference type="InterPro" id="IPR054712">
    <property type="entry name" value="Cas3-like_dom"/>
</dbReference>
<gene>
    <name evidence="15" type="ORF">ERS852450_02654</name>
</gene>
<evidence type="ECO:0000256" key="1">
    <source>
        <dbReference type="ARBA" id="ARBA00006847"/>
    </source>
</evidence>
<comment type="similarity">
    <text evidence="2">In the central section; belongs to the CRISPR-associated helicase Cas3 family.</text>
</comment>
<dbReference type="PROSITE" id="PS51643">
    <property type="entry name" value="HD_CAS3"/>
    <property type="match status" value="1"/>
</dbReference>
<dbReference type="GO" id="GO:0046872">
    <property type="term" value="F:metal ion binding"/>
    <property type="evidence" value="ECO:0007669"/>
    <property type="project" value="UniProtKB-KW"/>
</dbReference>
<dbReference type="SMART" id="SM00490">
    <property type="entry name" value="HELICc"/>
    <property type="match status" value="1"/>
</dbReference>
<dbReference type="CDD" id="cd09641">
    <property type="entry name" value="Cas3''_I"/>
    <property type="match status" value="1"/>
</dbReference>
<comment type="similarity">
    <text evidence="1">In the N-terminal section; belongs to the CRISPR-associated nuclease Cas3-HD family.</text>
</comment>
<evidence type="ECO:0000313" key="16">
    <source>
        <dbReference type="Proteomes" id="UP000095679"/>
    </source>
</evidence>
<evidence type="ECO:0000256" key="3">
    <source>
        <dbReference type="ARBA" id="ARBA00022722"/>
    </source>
</evidence>
<keyword evidence="5" id="KW-0547">Nucleotide-binding</keyword>
<dbReference type="GO" id="GO:0051607">
    <property type="term" value="P:defense response to virus"/>
    <property type="evidence" value="ECO:0007669"/>
    <property type="project" value="UniProtKB-KW"/>
</dbReference>
<feature type="domain" description="HD Cas3-type" evidence="14">
    <location>
        <begin position="54"/>
        <end position="243"/>
    </location>
</feature>
<keyword evidence="7 15" id="KW-0347">Helicase</keyword>